<feature type="chain" id="PRO_5016389738" evidence="2">
    <location>
        <begin position="30"/>
        <end position="449"/>
    </location>
</feature>
<dbReference type="Proteomes" id="UP000250462">
    <property type="component" value="Unassembled WGS sequence"/>
</dbReference>
<name>A0A329QH21_9ACTN</name>
<dbReference type="OrthoDB" id="7918484at2"/>
<dbReference type="SUPFAM" id="SSF53850">
    <property type="entry name" value="Periplasmic binding protein-like II"/>
    <property type="match status" value="1"/>
</dbReference>
<keyword evidence="2" id="KW-0732">Signal</keyword>
<dbReference type="InterPro" id="IPR006059">
    <property type="entry name" value="SBP"/>
</dbReference>
<dbReference type="PANTHER" id="PTHR43649:SF11">
    <property type="entry name" value="ABC TRANSPORTER SUBSTRATE-BINDING PROTEIN YESO-RELATED"/>
    <property type="match status" value="1"/>
</dbReference>
<dbReference type="Gene3D" id="3.40.190.10">
    <property type="entry name" value="Periplasmic binding protein-like II"/>
    <property type="match status" value="2"/>
</dbReference>
<organism evidence="3 4">
    <name type="scientific">Phytoactinopolyspora halophila</name>
    <dbReference type="NCBI Taxonomy" id="1981511"/>
    <lineage>
        <taxon>Bacteria</taxon>
        <taxon>Bacillati</taxon>
        <taxon>Actinomycetota</taxon>
        <taxon>Actinomycetes</taxon>
        <taxon>Jiangellales</taxon>
        <taxon>Jiangellaceae</taxon>
        <taxon>Phytoactinopolyspora</taxon>
    </lineage>
</organism>
<gene>
    <name evidence="3" type="ORF">DPM12_16795</name>
</gene>
<proteinExistence type="predicted"/>
<evidence type="ECO:0000256" key="2">
    <source>
        <dbReference type="SAM" id="SignalP"/>
    </source>
</evidence>
<feature type="region of interest" description="Disordered" evidence="1">
    <location>
        <begin position="29"/>
        <end position="57"/>
    </location>
</feature>
<dbReference type="PROSITE" id="PS51257">
    <property type="entry name" value="PROKAR_LIPOPROTEIN"/>
    <property type="match status" value="1"/>
</dbReference>
<keyword evidence="4" id="KW-1185">Reference proteome</keyword>
<dbReference type="RefSeq" id="WP_112259497.1">
    <property type="nucleotide sequence ID" value="NZ_QMIG01000020.1"/>
</dbReference>
<dbReference type="InterPro" id="IPR050490">
    <property type="entry name" value="Bact_solute-bd_prot1"/>
</dbReference>
<dbReference type="PANTHER" id="PTHR43649">
    <property type="entry name" value="ARABINOSE-BINDING PROTEIN-RELATED"/>
    <property type="match status" value="1"/>
</dbReference>
<evidence type="ECO:0000313" key="4">
    <source>
        <dbReference type="Proteomes" id="UP000250462"/>
    </source>
</evidence>
<dbReference type="EMBL" id="QMIG01000020">
    <property type="protein sequence ID" value="RAW11486.1"/>
    <property type="molecule type" value="Genomic_DNA"/>
</dbReference>
<feature type="signal peptide" evidence="2">
    <location>
        <begin position="1"/>
        <end position="29"/>
    </location>
</feature>
<comment type="caution">
    <text evidence="3">The sequence shown here is derived from an EMBL/GenBank/DDBJ whole genome shotgun (WGS) entry which is preliminary data.</text>
</comment>
<evidence type="ECO:0000256" key="1">
    <source>
        <dbReference type="SAM" id="MobiDB-lite"/>
    </source>
</evidence>
<feature type="compositionally biased region" description="Acidic residues" evidence="1">
    <location>
        <begin position="46"/>
        <end position="57"/>
    </location>
</feature>
<protein>
    <submittedName>
        <fullName evidence="3">Carbohydrate ABC transporter substrate-binding protein</fullName>
    </submittedName>
</protein>
<dbReference type="AlphaFoldDB" id="A0A329QH21"/>
<evidence type="ECO:0000313" key="3">
    <source>
        <dbReference type="EMBL" id="RAW11486.1"/>
    </source>
</evidence>
<sequence>MRLQRNRRITPVRLATASAALALILSACGDDGDDESTDDAAQQAAGDDDGDDSDPEEVELRFSWWGSDSRHEETQEIIDLFEEEHPHISIVPDFTDWGSYWDRLATSTAGGDAPDIMTQEERYMTDYALRDQLLDLNEVSDVLDLSEIDELALGGGEIDGGLYAVATGVNAFTVVANTQVFDDAGVDLPDDTAWTWDDFYDIVGEIAENSDAYGLQPEGSNEAGLKVYARQRGEALYDADGSFGFSPQTLAGFWQGLLDAVEAGHAPDATEVMEFEGPDTSLVATDDGAMGFWWTNQLGALDGVAEGELELLRMPGEFEHQQPGMYLKPAMFYSISSQTEHPEEAAMFVDFLLNDVRAAEIMLTDRGLPANLRVRDEISTLLPETEKQVSDFMAEIAPDLADPPPPPPHGAGEIPDILTRIWEEVLFEQVSPDDGAQQFIDEGSAAIGG</sequence>
<dbReference type="Pfam" id="PF01547">
    <property type="entry name" value="SBP_bac_1"/>
    <property type="match status" value="1"/>
</dbReference>
<accession>A0A329QH21</accession>
<reference evidence="3 4" key="1">
    <citation type="submission" date="2018-06" db="EMBL/GenBank/DDBJ databases">
        <title>Phytoactinopolyspora halophila sp. nov., a novel halophilic actinomycete isolated from a saline soil in China.</title>
        <authorList>
            <person name="Tang S.-K."/>
        </authorList>
    </citation>
    <scope>NUCLEOTIDE SEQUENCE [LARGE SCALE GENOMIC DNA]</scope>
    <source>
        <strain evidence="3 4">YIM 96934</strain>
    </source>
</reference>